<dbReference type="PANTHER" id="PTHR34560">
    <property type="entry name" value="POLYKETIDE CYCLASE/DEHYDRASE/LIPID TRANSPORT SUPERFAMILY PROTEIN"/>
    <property type="match status" value="1"/>
</dbReference>
<dbReference type="SUPFAM" id="SSF55961">
    <property type="entry name" value="Bet v1-like"/>
    <property type="match status" value="1"/>
</dbReference>
<proteinExistence type="predicted"/>
<dbReference type="InterPro" id="IPR023393">
    <property type="entry name" value="START-like_dom_sf"/>
</dbReference>
<evidence type="ECO:0000313" key="2">
    <source>
        <dbReference type="Proteomes" id="UP001300502"/>
    </source>
</evidence>
<keyword evidence="2" id="KW-1185">Reference proteome</keyword>
<protein>
    <recommendedName>
        <fullName evidence="3">START domain-containing protein</fullName>
    </recommendedName>
</protein>
<evidence type="ECO:0008006" key="3">
    <source>
        <dbReference type="Google" id="ProtNLM"/>
    </source>
</evidence>
<reference evidence="1 2" key="1">
    <citation type="submission" date="2022-07" db="EMBL/GenBank/DDBJ databases">
        <title>Genome-wide signatures of adaptation to extreme environments.</title>
        <authorList>
            <person name="Cho C.H."/>
            <person name="Yoon H.S."/>
        </authorList>
    </citation>
    <scope>NUCLEOTIDE SEQUENCE [LARGE SCALE GENOMIC DNA]</scope>
    <source>
        <strain evidence="1 2">108.79 E11</strain>
    </source>
</reference>
<comment type="caution">
    <text evidence="1">The sequence shown here is derived from an EMBL/GenBank/DDBJ whole genome shotgun (WGS) entry which is preliminary data.</text>
</comment>
<dbReference type="AlphaFoldDB" id="A0AAV9IAE8"/>
<name>A0AAV9IAE8_9RHOD</name>
<gene>
    <name evidence="1" type="ORF">GAYE_SCF02G2208</name>
</gene>
<dbReference type="PANTHER" id="PTHR34560:SF1">
    <property type="entry name" value="START DOMAIN-CONTAINING PROTEIN"/>
    <property type="match status" value="1"/>
</dbReference>
<organism evidence="1 2">
    <name type="scientific">Galdieria yellowstonensis</name>
    <dbReference type="NCBI Taxonomy" id="3028027"/>
    <lineage>
        <taxon>Eukaryota</taxon>
        <taxon>Rhodophyta</taxon>
        <taxon>Bangiophyceae</taxon>
        <taxon>Galdieriales</taxon>
        <taxon>Galdieriaceae</taxon>
        <taxon>Galdieria</taxon>
    </lineage>
</organism>
<dbReference type="Proteomes" id="UP001300502">
    <property type="component" value="Unassembled WGS sequence"/>
</dbReference>
<accession>A0AAV9IAE8</accession>
<sequence>METVVNPEEEQWKLAKELYEEDKLFQAARIVRYLRHIPLEEENVNDSIVTANSTLRKSILRIQKESEECENFLSLLLNEQEWECLSKQSDRCKVYYNSKQGPDVHGFKIETEIDAPFLNTAALINEVDLLQDLFWYVGSSKEIAKLSRCKKILRARFVTPWPFTTREAILYGYAVDGLDEDHSVVVCFRSATAQDFEDYNFDPVPLDSKDTVRLDVKIGGIQFIPLERRKTLFRTAVFADPQLSYIPKWLFHWVTKQHKESPNIGKNKKACLTVLRNPF</sequence>
<dbReference type="Gene3D" id="3.30.530.20">
    <property type="match status" value="1"/>
</dbReference>
<dbReference type="EMBL" id="JANCYU010000022">
    <property type="protein sequence ID" value="KAK4524309.1"/>
    <property type="molecule type" value="Genomic_DNA"/>
</dbReference>
<evidence type="ECO:0000313" key="1">
    <source>
        <dbReference type="EMBL" id="KAK4524309.1"/>
    </source>
</evidence>